<dbReference type="InterPro" id="IPR012902">
    <property type="entry name" value="N_methyl_site"/>
</dbReference>
<dbReference type="EMBL" id="JBEVCJ010000005">
    <property type="protein sequence ID" value="MET1254645.1"/>
    <property type="molecule type" value="Genomic_DNA"/>
</dbReference>
<proteinExistence type="predicted"/>
<dbReference type="PANTHER" id="PTHR30093:SF34">
    <property type="entry name" value="PREPILIN PEPTIDASE-DEPENDENT PROTEIN D"/>
    <property type="match status" value="1"/>
</dbReference>
<sequence>MKKVQAGFTLIELMIVIAIIGILAAFAIPAYQDYVARSQAGEAYSLASGLKTSVGDIFMDEGNFDNAKSGSFGIPPSGSVQGKYVSQVNLDEGKIIATLGQPAASDKINGKTVTLSPVDNGGSISWTCKFSGEAKYAPKACRN</sequence>
<dbReference type="InterPro" id="IPR001082">
    <property type="entry name" value="Pilin"/>
</dbReference>
<dbReference type="PANTHER" id="PTHR30093">
    <property type="entry name" value="GENERAL SECRETION PATHWAY PROTEIN G"/>
    <property type="match status" value="1"/>
</dbReference>
<gene>
    <name evidence="1" type="ORF">ABVT43_05860</name>
</gene>
<dbReference type="SUPFAM" id="SSF54523">
    <property type="entry name" value="Pili subunits"/>
    <property type="match status" value="1"/>
</dbReference>
<protein>
    <submittedName>
        <fullName evidence="1">Pilin</fullName>
    </submittedName>
</protein>
<keyword evidence="2" id="KW-1185">Reference proteome</keyword>
<dbReference type="NCBIfam" id="TIGR02532">
    <property type="entry name" value="IV_pilin_GFxxxE"/>
    <property type="match status" value="1"/>
</dbReference>
<dbReference type="Pfam" id="PF00114">
    <property type="entry name" value="Pilin"/>
    <property type="match status" value="1"/>
</dbReference>
<evidence type="ECO:0000313" key="1">
    <source>
        <dbReference type="EMBL" id="MET1254645.1"/>
    </source>
</evidence>
<organism evidence="1 2">
    <name type="scientific">Aliikangiella maris</name>
    <dbReference type="NCBI Taxonomy" id="3162458"/>
    <lineage>
        <taxon>Bacteria</taxon>
        <taxon>Pseudomonadati</taxon>
        <taxon>Pseudomonadota</taxon>
        <taxon>Gammaproteobacteria</taxon>
        <taxon>Oceanospirillales</taxon>
        <taxon>Pleioneaceae</taxon>
        <taxon>Aliikangiella</taxon>
    </lineage>
</organism>
<dbReference type="Proteomes" id="UP001548189">
    <property type="component" value="Unassembled WGS sequence"/>
</dbReference>
<dbReference type="PROSITE" id="PS00409">
    <property type="entry name" value="PROKAR_NTER_METHYL"/>
    <property type="match status" value="1"/>
</dbReference>
<reference evidence="1 2" key="1">
    <citation type="submission" date="2024-06" db="EMBL/GenBank/DDBJ databases">
        <authorList>
            <person name="Li F."/>
        </authorList>
    </citation>
    <scope>NUCLEOTIDE SEQUENCE [LARGE SCALE GENOMIC DNA]</scope>
    <source>
        <strain evidence="1 2">GXAS 311</strain>
    </source>
</reference>
<dbReference type="InterPro" id="IPR045584">
    <property type="entry name" value="Pilin-like"/>
</dbReference>
<name>A0ABV2BRS9_9GAMM</name>
<accession>A0ABV2BRS9</accession>
<dbReference type="Pfam" id="PF07963">
    <property type="entry name" value="N_methyl"/>
    <property type="match status" value="1"/>
</dbReference>
<evidence type="ECO:0000313" key="2">
    <source>
        <dbReference type="Proteomes" id="UP001548189"/>
    </source>
</evidence>
<comment type="caution">
    <text evidence="1">The sequence shown here is derived from an EMBL/GenBank/DDBJ whole genome shotgun (WGS) entry which is preliminary data.</text>
</comment>
<dbReference type="Gene3D" id="3.30.700.10">
    <property type="entry name" value="Glycoprotein, Type 4 Pilin"/>
    <property type="match status" value="1"/>
</dbReference>